<comment type="caution">
    <text evidence="4">Lacks conserved residue(s) required for the propagation of feature annotation.</text>
</comment>
<dbReference type="OrthoDB" id="5951731at2759"/>
<name>A0A165B4T1_EXIGL</name>
<evidence type="ECO:0000256" key="2">
    <source>
        <dbReference type="ARBA" id="ARBA00056552"/>
    </source>
</evidence>
<feature type="compositionally biased region" description="Basic and acidic residues" evidence="5">
    <location>
        <begin position="207"/>
        <end position="216"/>
    </location>
</feature>
<dbReference type="InterPro" id="IPR001762">
    <property type="entry name" value="Disintegrin_dom"/>
</dbReference>
<protein>
    <recommendedName>
        <fullName evidence="3">Disintegrin and metalloproteinase domain-containing protein B</fullName>
    </recommendedName>
</protein>
<dbReference type="Pfam" id="PF01562">
    <property type="entry name" value="Pep_M12B_propep"/>
    <property type="match status" value="1"/>
</dbReference>
<evidence type="ECO:0000256" key="1">
    <source>
        <dbReference type="ARBA" id="ARBA00023157"/>
    </source>
</evidence>
<dbReference type="SUPFAM" id="SSF57552">
    <property type="entry name" value="Blood coagulation inhibitor (disintegrin)"/>
    <property type="match status" value="1"/>
</dbReference>
<dbReference type="FunFam" id="4.10.70.10:FF:000003">
    <property type="entry name" value="Disintegrin and metalloproteinase domain-containing protein 17"/>
    <property type="match status" value="1"/>
</dbReference>
<feature type="binding site" evidence="4">
    <location>
        <position position="467"/>
    </location>
    <ligand>
        <name>Zn(2+)</name>
        <dbReference type="ChEBI" id="CHEBI:29105"/>
        <note>catalytic</note>
    </ligand>
</feature>
<dbReference type="PROSITE" id="PS50215">
    <property type="entry name" value="ADAM_MEPRO"/>
    <property type="match status" value="1"/>
</dbReference>
<dbReference type="SMART" id="SM00050">
    <property type="entry name" value="DISIN"/>
    <property type="match status" value="1"/>
</dbReference>
<evidence type="ECO:0000313" key="9">
    <source>
        <dbReference type="EMBL" id="KZV79815.1"/>
    </source>
</evidence>
<dbReference type="PROSITE" id="PS50214">
    <property type="entry name" value="DISINTEGRIN_2"/>
    <property type="match status" value="1"/>
</dbReference>
<dbReference type="PANTHER" id="PTHR11905">
    <property type="entry name" value="ADAM A DISINTEGRIN AND METALLOPROTEASE DOMAIN"/>
    <property type="match status" value="1"/>
</dbReference>
<feature type="chain" id="PRO_5007855504" description="Disintegrin and metalloproteinase domain-containing protein B" evidence="6">
    <location>
        <begin position="29"/>
        <end position="769"/>
    </location>
</feature>
<evidence type="ECO:0000256" key="5">
    <source>
        <dbReference type="SAM" id="MobiDB-lite"/>
    </source>
</evidence>
<dbReference type="Pfam" id="PF00200">
    <property type="entry name" value="Disintegrin"/>
    <property type="match status" value="1"/>
</dbReference>
<evidence type="ECO:0000259" key="7">
    <source>
        <dbReference type="PROSITE" id="PS50214"/>
    </source>
</evidence>
<feature type="signal peptide" evidence="6">
    <location>
        <begin position="1"/>
        <end position="28"/>
    </location>
</feature>
<feature type="active site" evidence="4">
    <location>
        <position position="468"/>
    </location>
</feature>
<evidence type="ECO:0000313" key="10">
    <source>
        <dbReference type="Proteomes" id="UP000077266"/>
    </source>
</evidence>
<dbReference type="Gene3D" id="4.10.70.10">
    <property type="entry name" value="Disintegrin domain"/>
    <property type="match status" value="1"/>
</dbReference>
<dbReference type="Gene3D" id="3.40.390.10">
    <property type="entry name" value="Collagenase (Catalytic Domain)"/>
    <property type="match status" value="1"/>
</dbReference>
<dbReference type="STRING" id="1314781.A0A165B4T1"/>
<dbReference type="FunCoup" id="A0A165B4T1">
    <property type="interactions" value="25"/>
</dbReference>
<comment type="function">
    <text evidence="2">Probable zinc protease.</text>
</comment>
<dbReference type="GO" id="GO:0046872">
    <property type="term" value="F:metal ion binding"/>
    <property type="evidence" value="ECO:0007669"/>
    <property type="project" value="UniProtKB-KW"/>
</dbReference>
<feature type="domain" description="Peptidase M12B" evidence="8">
    <location>
        <begin position="317"/>
        <end position="524"/>
    </location>
</feature>
<sequence>MAPRARSTMSALIISAISFLSIPCFVTASSTPKPPLHHVEHPVVQALEVFPRYGVLQGSLRHRRDAAELHHTDSFRLTISAFDDTFHLHLRPNDDLVHPAARINYYRPGPDGSSQLYRTEPLLREDVRAYWGEVISDADSPRRLLEDAAGGLYRPKSPAPSVLGWARVLVHSTGSIELGMPPSFEGAFSVNGDVHHVSTTDSYLRTKRPDDPHPESPEDPLDSQLVIFRNSDMYHDSDFESLPRSCAHDSLPYNTDPRLNPSLRSPLAPPPWYDPLDLWSSNSSLSRRDDIGSNGDAPANNFINNIGDIDGCPKTQQIVYMGVAADCTYVSNYGSPQNATSAILKDWNSATARYKTTFNVSLGIVQLDVHDAACPQTPPDDAKWNVACNSAITLNDRLSLFSEWRGEKGNDGIGLWHLMSGCPTGTEVGVAWLSTLCQQTASGSAPNIVSGTAVSTAGPTEWEVVTHEIGHNFGAIHDCSDGCTLTDNCCPSSASTCSSSNLFIMNPTSSPSETQFSPCTIGNICTSLKNALNTTCMVDLSANVKQTITFQMCGNGIVEDGEDCDPGQDSSSNCCDAATCKFKGDAQCDPASSPCCTSQCAFSAASTVCRPAMDTKCDMPEMCTGKSADCPADQTKPNGMACGTDSGEQLTCASGICTSVGQQCRLMGASLNLTRACSQQANAGCQVSCQDPKSPDRCLVLQATLPNGSACGYGGTCGNGNCQPGNLISTAKVRHAQFSMCVLLWRAIDRGVAPGNRRGSCRTCRSRFP</sequence>
<evidence type="ECO:0000256" key="4">
    <source>
        <dbReference type="PROSITE-ProRule" id="PRU00276"/>
    </source>
</evidence>
<keyword evidence="4" id="KW-0479">Metal-binding</keyword>
<reference evidence="9 10" key="1">
    <citation type="journal article" date="2016" name="Mol. Biol. Evol.">
        <title>Comparative Genomics of Early-Diverging Mushroom-Forming Fungi Provides Insights into the Origins of Lignocellulose Decay Capabilities.</title>
        <authorList>
            <person name="Nagy L.G."/>
            <person name="Riley R."/>
            <person name="Tritt A."/>
            <person name="Adam C."/>
            <person name="Daum C."/>
            <person name="Floudas D."/>
            <person name="Sun H."/>
            <person name="Yadav J.S."/>
            <person name="Pangilinan J."/>
            <person name="Larsson K.H."/>
            <person name="Matsuura K."/>
            <person name="Barry K."/>
            <person name="Labutti K."/>
            <person name="Kuo R."/>
            <person name="Ohm R.A."/>
            <person name="Bhattacharya S.S."/>
            <person name="Shirouzu T."/>
            <person name="Yoshinaga Y."/>
            <person name="Martin F.M."/>
            <person name="Grigoriev I.V."/>
            <person name="Hibbett D.S."/>
        </authorList>
    </citation>
    <scope>NUCLEOTIDE SEQUENCE [LARGE SCALE GENOMIC DNA]</scope>
    <source>
        <strain evidence="9 10">HHB12029</strain>
    </source>
</reference>
<feature type="region of interest" description="Disordered" evidence="5">
    <location>
        <begin position="200"/>
        <end position="223"/>
    </location>
</feature>
<gene>
    <name evidence="9" type="ORF">EXIGLDRAFT_448707</name>
</gene>
<dbReference type="GO" id="GO:0006508">
    <property type="term" value="P:proteolysis"/>
    <property type="evidence" value="ECO:0007669"/>
    <property type="project" value="InterPro"/>
</dbReference>
<keyword evidence="10" id="KW-1185">Reference proteome</keyword>
<feature type="binding site" evidence="4">
    <location>
        <position position="471"/>
    </location>
    <ligand>
        <name>Zn(2+)</name>
        <dbReference type="ChEBI" id="CHEBI:29105"/>
        <note>catalytic</note>
    </ligand>
</feature>
<dbReference type="Proteomes" id="UP000077266">
    <property type="component" value="Unassembled WGS sequence"/>
</dbReference>
<feature type="domain" description="Disintegrin" evidence="7">
    <location>
        <begin position="550"/>
        <end position="638"/>
    </location>
</feature>
<dbReference type="SUPFAM" id="SSF55486">
    <property type="entry name" value="Metalloproteases ('zincins'), catalytic domain"/>
    <property type="match status" value="1"/>
</dbReference>
<dbReference type="InterPro" id="IPR036436">
    <property type="entry name" value="Disintegrin_dom_sf"/>
</dbReference>
<organism evidence="9 10">
    <name type="scientific">Exidia glandulosa HHB12029</name>
    <dbReference type="NCBI Taxonomy" id="1314781"/>
    <lineage>
        <taxon>Eukaryota</taxon>
        <taxon>Fungi</taxon>
        <taxon>Dikarya</taxon>
        <taxon>Basidiomycota</taxon>
        <taxon>Agaricomycotina</taxon>
        <taxon>Agaricomycetes</taxon>
        <taxon>Auriculariales</taxon>
        <taxon>Exidiaceae</taxon>
        <taxon>Exidia</taxon>
    </lineage>
</organism>
<dbReference type="InParanoid" id="A0A165B4T1"/>
<feature type="binding site" evidence="4">
    <location>
        <position position="477"/>
    </location>
    <ligand>
        <name>Zn(2+)</name>
        <dbReference type="ChEBI" id="CHEBI:29105"/>
        <note>catalytic</note>
    </ligand>
</feature>
<accession>A0A165B4T1</accession>
<evidence type="ECO:0000259" key="8">
    <source>
        <dbReference type="PROSITE" id="PS50215"/>
    </source>
</evidence>
<dbReference type="InterPro" id="IPR024079">
    <property type="entry name" value="MetalloPept_cat_dom_sf"/>
</dbReference>
<dbReference type="Pfam" id="PF13688">
    <property type="entry name" value="Reprolysin_5"/>
    <property type="match status" value="1"/>
</dbReference>
<evidence type="ECO:0000256" key="6">
    <source>
        <dbReference type="SAM" id="SignalP"/>
    </source>
</evidence>
<proteinExistence type="predicted"/>
<evidence type="ECO:0000256" key="3">
    <source>
        <dbReference type="ARBA" id="ARBA00074021"/>
    </source>
</evidence>
<keyword evidence="6" id="KW-0732">Signal</keyword>
<keyword evidence="4" id="KW-0862">Zinc</keyword>
<dbReference type="InterPro" id="IPR002870">
    <property type="entry name" value="Peptidase_M12B_N"/>
</dbReference>
<keyword evidence="1" id="KW-1015">Disulfide bond</keyword>
<dbReference type="EMBL" id="KV426559">
    <property type="protein sequence ID" value="KZV79815.1"/>
    <property type="molecule type" value="Genomic_DNA"/>
</dbReference>
<dbReference type="AlphaFoldDB" id="A0A165B4T1"/>
<dbReference type="PANTHER" id="PTHR11905:SF159">
    <property type="entry name" value="ADAM METALLOPROTEASE"/>
    <property type="match status" value="1"/>
</dbReference>
<dbReference type="InterPro" id="IPR001590">
    <property type="entry name" value="Peptidase_M12B"/>
</dbReference>
<dbReference type="GO" id="GO:0004222">
    <property type="term" value="F:metalloendopeptidase activity"/>
    <property type="evidence" value="ECO:0007669"/>
    <property type="project" value="InterPro"/>
</dbReference>